<dbReference type="SUPFAM" id="SSF55874">
    <property type="entry name" value="ATPase domain of HSP90 chaperone/DNA topoisomerase II/histidine kinase"/>
    <property type="match status" value="1"/>
</dbReference>
<comment type="catalytic activity">
    <reaction evidence="1">
        <text>ATP + protein L-histidine = ADP + protein N-phospho-L-histidine.</text>
        <dbReference type="EC" id="2.7.13.3"/>
    </reaction>
</comment>
<dbReference type="PROSITE" id="PS50885">
    <property type="entry name" value="HAMP"/>
    <property type="match status" value="1"/>
</dbReference>
<dbReference type="InterPro" id="IPR007891">
    <property type="entry name" value="CHASE3"/>
</dbReference>
<evidence type="ECO:0000256" key="6">
    <source>
        <dbReference type="ARBA" id="ARBA00022692"/>
    </source>
</evidence>
<dbReference type="CDD" id="cd19410">
    <property type="entry name" value="HK9-like_sensor"/>
    <property type="match status" value="1"/>
</dbReference>
<reference evidence="14 15" key="1">
    <citation type="submission" date="2018-02" db="EMBL/GenBank/DDBJ databases">
        <title>Complete genome sequence of Streptomyces dengpaensis, the producer of angucyclines.</title>
        <authorList>
            <person name="Yumei L."/>
        </authorList>
    </citation>
    <scope>NUCLEOTIDE SEQUENCE [LARGE SCALE GENOMIC DNA]</scope>
    <source>
        <strain evidence="14 15">XZHG99</strain>
    </source>
</reference>
<dbReference type="InterPro" id="IPR011712">
    <property type="entry name" value="Sig_transdc_His_kin_sub3_dim/P"/>
</dbReference>
<keyword evidence="9" id="KW-0067">ATP-binding</keyword>
<evidence type="ECO:0000256" key="10">
    <source>
        <dbReference type="ARBA" id="ARBA00022989"/>
    </source>
</evidence>
<keyword evidence="12" id="KW-0472">Membrane</keyword>
<dbReference type="Proteomes" id="UP000238413">
    <property type="component" value="Chromosome"/>
</dbReference>
<dbReference type="EMBL" id="CP026652">
    <property type="protein sequence ID" value="AVH60712.1"/>
    <property type="molecule type" value="Genomic_DNA"/>
</dbReference>
<organism evidence="14 15">
    <name type="scientific">Streptomyces dengpaensis</name>
    <dbReference type="NCBI Taxonomy" id="2049881"/>
    <lineage>
        <taxon>Bacteria</taxon>
        <taxon>Bacillati</taxon>
        <taxon>Actinomycetota</taxon>
        <taxon>Actinomycetes</taxon>
        <taxon>Kitasatosporales</taxon>
        <taxon>Streptomycetaceae</taxon>
        <taxon>Streptomyces</taxon>
    </lineage>
</organism>
<evidence type="ECO:0000313" key="14">
    <source>
        <dbReference type="EMBL" id="AVH60712.1"/>
    </source>
</evidence>
<dbReference type="Gene3D" id="1.20.5.1930">
    <property type="match status" value="1"/>
</dbReference>
<evidence type="ECO:0000256" key="8">
    <source>
        <dbReference type="ARBA" id="ARBA00022777"/>
    </source>
</evidence>
<keyword evidence="10 12" id="KW-1133">Transmembrane helix</keyword>
<dbReference type="InterPro" id="IPR003594">
    <property type="entry name" value="HATPase_dom"/>
</dbReference>
<dbReference type="InterPro" id="IPR003660">
    <property type="entry name" value="HAMP_dom"/>
</dbReference>
<dbReference type="Pfam" id="PF07730">
    <property type="entry name" value="HisKA_3"/>
    <property type="match status" value="1"/>
</dbReference>
<dbReference type="Pfam" id="PF00672">
    <property type="entry name" value="HAMP"/>
    <property type="match status" value="1"/>
</dbReference>
<dbReference type="EC" id="2.7.13.3" evidence="3"/>
<sequence length="473" mass="49567">MRARPGCAGSRPGLTGLTIAAGGLLALLIGAAFAVLLWAIADANSATSARRASRTAIVEAGSLQQLVSDLETGQRGFVITKREEFLEPWQTAREEFPAEARRFTETATSPEQRRSAGQITRGVESLITDYSVPLVEAVRRGDSAASGLAATAEGKRRVDALRAQFDRYTVEERANLAAREDTAGVNGRRAVIAAGVGLAASTALVAAFTVFQHRAVVRPVRAAAAAAGRFADGDLGVRITPSNVAEIGTLGTSFNTMAASLQDSRTRIMESVDAVHRRTARDLHDGAQQRLISLMIGLRLARDEISDGESSATELLDQCMADAQTAIGELRELASGIYPTVLTLKGLAAAVKDLADRCPIPAVVDSKCDQRLPSAVESNAYFIVAEAVTNAVKHAQASRIDISLELGEILRLRVVDDGIGGVDETMAGSGLTGLAGRLAAIGGTLTIESPPGGGTSIMVQIPIRPEAPSAQRP</sequence>
<keyword evidence="6 12" id="KW-0812">Transmembrane</keyword>
<dbReference type="Gene3D" id="3.30.565.10">
    <property type="entry name" value="Histidine kinase-like ATPase, C-terminal domain"/>
    <property type="match status" value="1"/>
</dbReference>
<evidence type="ECO:0000256" key="3">
    <source>
        <dbReference type="ARBA" id="ARBA00012438"/>
    </source>
</evidence>
<dbReference type="PANTHER" id="PTHR24421:SF10">
    <property type="entry name" value="NITRATE_NITRITE SENSOR PROTEIN NARQ"/>
    <property type="match status" value="1"/>
</dbReference>
<dbReference type="Gene3D" id="6.10.340.10">
    <property type="match status" value="1"/>
</dbReference>
<evidence type="ECO:0000256" key="12">
    <source>
        <dbReference type="SAM" id="Phobius"/>
    </source>
</evidence>
<keyword evidence="4" id="KW-0597">Phosphoprotein</keyword>
<accession>A0ABM6T134</accession>
<evidence type="ECO:0000259" key="13">
    <source>
        <dbReference type="PROSITE" id="PS50885"/>
    </source>
</evidence>
<keyword evidence="7" id="KW-0547">Nucleotide-binding</keyword>
<dbReference type="SUPFAM" id="SSF158472">
    <property type="entry name" value="HAMP domain-like"/>
    <property type="match status" value="1"/>
</dbReference>
<dbReference type="SMART" id="SM00304">
    <property type="entry name" value="HAMP"/>
    <property type="match status" value="1"/>
</dbReference>
<keyword evidence="5" id="KW-0808">Transferase</keyword>
<dbReference type="PANTHER" id="PTHR24421">
    <property type="entry name" value="NITRATE/NITRITE SENSOR PROTEIN NARX-RELATED"/>
    <property type="match status" value="1"/>
</dbReference>
<dbReference type="GO" id="GO:0016301">
    <property type="term" value="F:kinase activity"/>
    <property type="evidence" value="ECO:0007669"/>
    <property type="project" value="UniProtKB-KW"/>
</dbReference>
<evidence type="ECO:0000256" key="5">
    <source>
        <dbReference type="ARBA" id="ARBA00022679"/>
    </source>
</evidence>
<dbReference type="InterPro" id="IPR050482">
    <property type="entry name" value="Sensor_HK_TwoCompSys"/>
</dbReference>
<evidence type="ECO:0000313" key="15">
    <source>
        <dbReference type="Proteomes" id="UP000238413"/>
    </source>
</evidence>
<dbReference type="Pfam" id="PF05227">
    <property type="entry name" value="CHASE3"/>
    <property type="match status" value="1"/>
</dbReference>
<dbReference type="RefSeq" id="WP_104880052.1">
    <property type="nucleotide sequence ID" value="NZ_CP026652.1"/>
</dbReference>
<feature type="transmembrane region" description="Helical" evidence="12">
    <location>
        <begin position="19"/>
        <end position="41"/>
    </location>
</feature>
<name>A0ABM6T134_9ACTN</name>
<dbReference type="SMART" id="SM00387">
    <property type="entry name" value="HATPase_c"/>
    <property type="match status" value="1"/>
</dbReference>
<keyword evidence="8 14" id="KW-0418">Kinase</keyword>
<comment type="subcellular location">
    <subcellularLocation>
        <location evidence="2">Membrane</location>
    </subcellularLocation>
</comment>
<dbReference type="InterPro" id="IPR036890">
    <property type="entry name" value="HATPase_C_sf"/>
</dbReference>
<protein>
    <recommendedName>
        <fullName evidence="3">histidine kinase</fullName>
        <ecNumber evidence="3">2.7.13.3</ecNumber>
    </recommendedName>
</protein>
<evidence type="ECO:0000256" key="7">
    <source>
        <dbReference type="ARBA" id="ARBA00022741"/>
    </source>
</evidence>
<feature type="domain" description="HAMP" evidence="13">
    <location>
        <begin position="214"/>
        <end position="266"/>
    </location>
</feature>
<evidence type="ECO:0000256" key="1">
    <source>
        <dbReference type="ARBA" id="ARBA00000085"/>
    </source>
</evidence>
<evidence type="ECO:0000256" key="9">
    <source>
        <dbReference type="ARBA" id="ARBA00022840"/>
    </source>
</evidence>
<feature type="transmembrane region" description="Helical" evidence="12">
    <location>
        <begin position="190"/>
        <end position="211"/>
    </location>
</feature>
<dbReference type="CDD" id="cd16917">
    <property type="entry name" value="HATPase_UhpB-NarQ-NarX-like"/>
    <property type="match status" value="1"/>
</dbReference>
<proteinExistence type="predicted"/>
<dbReference type="Pfam" id="PF02518">
    <property type="entry name" value="HATPase_c"/>
    <property type="match status" value="1"/>
</dbReference>
<keyword evidence="15" id="KW-1185">Reference proteome</keyword>
<evidence type="ECO:0000256" key="2">
    <source>
        <dbReference type="ARBA" id="ARBA00004370"/>
    </source>
</evidence>
<evidence type="ECO:0000256" key="4">
    <source>
        <dbReference type="ARBA" id="ARBA00022553"/>
    </source>
</evidence>
<keyword evidence="11" id="KW-0902">Two-component regulatory system</keyword>
<gene>
    <name evidence="14" type="ORF">C4B68_38745</name>
</gene>
<evidence type="ECO:0000256" key="11">
    <source>
        <dbReference type="ARBA" id="ARBA00023012"/>
    </source>
</evidence>
<dbReference type="CDD" id="cd06225">
    <property type="entry name" value="HAMP"/>
    <property type="match status" value="1"/>
</dbReference>